<proteinExistence type="predicted"/>
<evidence type="ECO:0000313" key="2">
    <source>
        <dbReference type="Proteomes" id="UP001210925"/>
    </source>
</evidence>
<comment type="caution">
    <text evidence="1">The sequence shown here is derived from an EMBL/GenBank/DDBJ whole genome shotgun (WGS) entry which is preliminary data.</text>
</comment>
<dbReference type="InterPro" id="IPR029044">
    <property type="entry name" value="Nucleotide-diphossugar_trans"/>
</dbReference>
<reference evidence="1" key="1">
    <citation type="submission" date="2020-05" db="EMBL/GenBank/DDBJ databases">
        <title>Phylogenomic resolution of chytrid fungi.</title>
        <authorList>
            <person name="Stajich J.E."/>
            <person name="Amses K."/>
            <person name="Simmons R."/>
            <person name="Seto K."/>
            <person name="Myers J."/>
            <person name="Bonds A."/>
            <person name="Quandt C.A."/>
            <person name="Barry K."/>
            <person name="Liu P."/>
            <person name="Grigoriev I."/>
            <person name="Longcore J.E."/>
            <person name="James T.Y."/>
        </authorList>
    </citation>
    <scope>NUCLEOTIDE SEQUENCE</scope>
    <source>
        <strain evidence="1">PLAUS21</strain>
    </source>
</reference>
<organism evidence="1 2">
    <name type="scientific">Boothiomyces macroporosus</name>
    <dbReference type="NCBI Taxonomy" id="261099"/>
    <lineage>
        <taxon>Eukaryota</taxon>
        <taxon>Fungi</taxon>
        <taxon>Fungi incertae sedis</taxon>
        <taxon>Chytridiomycota</taxon>
        <taxon>Chytridiomycota incertae sedis</taxon>
        <taxon>Chytridiomycetes</taxon>
        <taxon>Rhizophydiales</taxon>
        <taxon>Terramycetaceae</taxon>
        <taxon>Boothiomyces</taxon>
    </lineage>
</organism>
<dbReference type="PANTHER" id="PTHR11183">
    <property type="entry name" value="GLYCOGENIN SUBFAMILY MEMBER"/>
    <property type="match status" value="1"/>
</dbReference>
<evidence type="ECO:0000313" key="1">
    <source>
        <dbReference type="EMBL" id="KAJ3254836.1"/>
    </source>
</evidence>
<dbReference type="SUPFAM" id="SSF53448">
    <property type="entry name" value="Nucleotide-diphospho-sugar transferases"/>
    <property type="match status" value="1"/>
</dbReference>
<accession>A0AAD5UD84</accession>
<dbReference type="EMBL" id="JADGKB010000077">
    <property type="protein sequence ID" value="KAJ3254836.1"/>
    <property type="molecule type" value="Genomic_DNA"/>
</dbReference>
<name>A0AAD5UD84_9FUNG</name>
<dbReference type="Gene3D" id="3.90.550.10">
    <property type="entry name" value="Spore Coat Polysaccharide Biosynthesis Protein SpsA, Chain A"/>
    <property type="match status" value="1"/>
</dbReference>
<dbReference type="InterPro" id="IPR050587">
    <property type="entry name" value="GNT1/Glycosyltrans_8"/>
</dbReference>
<keyword evidence="2" id="KW-1185">Reference proteome</keyword>
<sequence length="330" mass="39015">MLAYYRYLLLVLLIVTLTFTGSLFIHKEHKEEIFVQEPKKELSIPKEIKPSYIYKLDQTNNSIDVKKQKRAYMFYVTNKAYACCVMVFAHRFKEFKKDPSIDVVALVTGIEDDQIKQLNTLSVKTIQVNSILSDKAEGGVNELYQDSVTKFRIFDDWGYDRFVFIDADSMLMGNIDHLFDLPDIPTFWAPRAFWLEEKYQPAFSSILIVGRPSKQIFEASLALSETDNNLFDMDILNKLYRHQIGYLPNLYAILNSNFYNYWEFPKEYLENGKELNENFKLIHLTNNYKNEYGKPWQSGRERPSEIKPENQFYFDFLDLFNSYYDKVCPK</sequence>
<protein>
    <submittedName>
        <fullName evidence="1">Uncharacterized protein</fullName>
    </submittedName>
</protein>
<gene>
    <name evidence="1" type="ORF">HK103_006826</name>
</gene>
<dbReference type="AlphaFoldDB" id="A0AAD5UD84"/>
<dbReference type="Proteomes" id="UP001210925">
    <property type="component" value="Unassembled WGS sequence"/>
</dbReference>